<reference evidence="2" key="1">
    <citation type="submission" date="2016-11" db="UniProtKB">
        <authorList>
            <consortium name="WormBaseParasite"/>
        </authorList>
    </citation>
    <scope>IDENTIFICATION</scope>
</reference>
<accession>A0A1I7S4X8</accession>
<evidence type="ECO:0000313" key="1">
    <source>
        <dbReference type="Proteomes" id="UP000095284"/>
    </source>
</evidence>
<sequence>MNLCFHCPPFHPFNLFFVVSRKSRVVAGRVIFAGQTYCNRERLTEHSFQLGFSFSTTYNRDVSNLHNHKEMAVLVNSYVWQLIVLALVCLACTFATAQPVGILGLETQGFNESPFEQIQLRERKSNNLRNLMRIGRRTPADQPIVPGFEMRQAPLDYAQFFRPNAAIF</sequence>
<dbReference type="WBParaSite" id="BXY_0806200.1">
    <property type="protein sequence ID" value="BXY_0806200.1"/>
    <property type="gene ID" value="BXY_0806200"/>
</dbReference>
<dbReference type="AlphaFoldDB" id="A0A1I7S4X8"/>
<dbReference type="Proteomes" id="UP000095284">
    <property type="component" value="Unplaced"/>
</dbReference>
<proteinExistence type="predicted"/>
<name>A0A1I7S4X8_BURXY</name>
<organism evidence="1 2">
    <name type="scientific">Bursaphelenchus xylophilus</name>
    <name type="common">Pinewood nematode worm</name>
    <name type="synonym">Aphelenchoides xylophilus</name>
    <dbReference type="NCBI Taxonomy" id="6326"/>
    <lineage>
        <taxon>Eukaryota</taxon>
        <taxon>Metazoa</taxon>
        <taxon>Ecdysozoa</taxon>
        <taxon>Nematoda</taxon>
        <taxon>Chromadorea</taxon>
        <taxon>Rhabditida</taxon>
        <taxon>Tylenchina</taxon>
        <taxon>Tylenchomorpha</taxon>
        <taxon>Aphelenchoidea</taxon>
        <taxon>Aphelenchoididae</taxon>
        <taxon>Bursaphelenchus</taxon>
    </lineage>
</organism>
<protein>
    <submittedName>
        <fullName evidence="2">Uncharacterized protein</fullName>
    </submittedName>
</protein>
<evidence type="ECO:0000313" key="2">
    <source>
        <dbReference type="WBParaSite" id="BXY_0806200.1"/>
    </source>
</evidence>